<keyword evidence="1" id="KW-0808">Transferase</keyword>
<comment type="caution">
    <text evidence="1">The sequence shown here is derived from an EMBL/GenBank/DDBJ whole genome shotgun (WGS) entry which is preliminary data.</text>
</comment>
<dbReference type="GO" id="GO:0008168">
    <property type="term" value="F:methyltransferase activity"/>
    <property type="evidence" value="ECO:0007669"/>
    <property type="project" value="UniProtKB-KW"/>
</dbReference>
<organism evidence="1">
    <name type="scientific">Acinetobacter baumannii</name>
    <dbReference type="NCBI Taxonomy" id="470"/>
    <lineage>
        <taxon>Bacteria</taxon>
        <taxon>Pseudomonadati</taxon>
        <taxon>Pseudomonadota</taxon>
        <taxon>Gammaproteobacteria</taxon>
        <taxon>Moraxellales</taxon>
        <taxon>Moraxellaceae</taxon>
        <taxon>Acinetobacter</taxon>
        <taxon>Acinetobacter calcoaceticus/baumannii complex</taxon>
    </lineage>
</organism>
<feature type="non-terminal residue" evidence="1">
    <location>
        <position position="1"/>
    </location>
</feature>
<feature type="non-terminal residue" evidence="1">
    <location>
        <position position="158"/>
    </location>
</feature>
<evidence type="ECO:0000313" key="1">
    <source>
        <dbReference type="EMBL" id="MDR8433322.1"/>
    </source>
</evidence>
<dbReference type="EMBL" id="VMAF01000233">
    <property type="protein sequence ID" value="MDR8433322.1"/>
    <property type="molecule type" value="Genomic_DNA"/>
</dbReference>
<gene>
    <name evidence="1" type="ORF">FPK63_19985</name>
</gene>
<proteinExistence type="predicted"/>
<keyword evidence="1" id="KW-0489">Methyltransferase</keyword>
<sequence>AYNKMQVLRNEQRKIWNLNWKHQKSKVKVVFLSATPFSYHFSLDWAEGYLFDYMSPSVSVDDQGNLAEGFSKAREHFYMGNLGYRKRYGKLTRPEAKVDTGVLERQFAENLKNTGAMSGRDLEVNFDYDRKFILIGSRVGELIDEGLTYLRNGYKEIE</sequence>
<reference evidence="1" key="1">
    <citation type="submission" date="2019-07" db="EMBL/GenBank/DDBJ databases">
        <title>Biological characteristics of mucoid Acinetobacter baumannii from a general hospital in China.</title>
        <authorList>
            <person name="Hua X."/>
            <person name="Yu Y."/>
        </authorList>
    </citation>
    <scope>NUCLEOTIDE SEQUENCE</scope>
    <source>
        <strain evidence="1">N8</strain>
    </source>
</reference>
<dbReference type="AlphaFoldDB" id="A0ABD5DTK1"/>
<protein>
    <submittedName>
        <fullName evidence="1">Methyltransferase type 11</fullName>
    </submittedName>
</protein>
<name>A0ABD5DTK1_ACIBA</name>
<accession>A0ABD5DTK1</accession>
<dbReference type="GO" id="GO:0032259">
    <property type="term" value="P:methylation"/>
    <property type="evidence" value="ECO:0007669"/>
    <property type="project" value="UniProtKB-KW"/>
</dbReference>